<dbReference type="VEuPathDB" id="VectorBase:ACON2_030055"/>
<dbReference type="Pfam" id="PF14780">
    <property type="entry name" value="NEPRO_N"/>
    <property type="match status" value="1"/>
</dbReference>
<evidence type="ECO:0000256" key="1">
    <source>
        <dbReference type="SAM" id="Phobius"/>
    </source>
</evidence>
<name>A0A8W7P1E1_ANOCL</name>
<sequence length="171" mass="19554">MDFHSFPSVSEYIPQTVYMLVRSNLEYLVVRMQGLCKLLMSVVYLTKRTEAARLHVKQMQLLYPTYVIFLGLMELILIVELIPISESILIMVLEQIGIPRSIPDLEEYYQLQPQKPIVLSISCSSGVLPSSSDSGTMGFICGARRDDDDGIGSYDLWRKMKRRNETILLTK</sequence>
<organism evidence="3">
    <name type="scientific">Anopheles coluzzii</name>
    <name type="common">African malaria mosquito</name>
    <dbReference type="NCBI Taxonomy" id="1518534"/>
    <lineage>
        <taxon>Eukaryota</taxon>
        <taxon>Metazoa</taxon>
        <taxon>Ecdysozoa</taxon>
        <taxon>Arthropoda</taxon>
        <taxon>Hexapoda</taxon>
        <taxon>Insecta</taxon>
        <taxon>Pterygota</taxon>
        <taxon>Neoptera</taxon>
        <taxon>Endopterygota</taxon>
        <taxon>Diptera</taxon>
        <taxon>Nematocera</taxon>
        <taxon>Culicoidea</taxon>
        <taxon>Culicidae</taxon>
        <taxon>Anophelinae</taxon>
        <taxon>Anopheles</taxon>
    </lineage>
</organism>
<feature type="domain" description="Nucleolus and neural progenitor protein-like N-terminal" evidence="2">
    <location>
        <begin position="6"/>
        <end position="73"/>
    </location>
</feature>
<dbReference type="InterPro" id="IPR027951">
    <property type="entry name" value="Nepro_N"/>
</dbReference>
<dbReference type="EnsemblMetazoa" id="ACOM024120-RA">
    <property type="protein sequence ID" value="ACOM024120-PA.1"/>
    <property type="gene ID" value="ACOM024120"/>
</dbReference>
<feature type="transmembrane region" description="Helical" evidence="1">
    <location>
        <begin position="28"/>
        <end position="45"/>
    </location>
</feature>
<keyword evidence="1" id="KW-1133">Transmembrane helix</keyword>
<dbReference type="AlphaFoldDB" id="A0A8W7P1E1"/>
<keyword evidence="1" id="KW-0472">Membrane</keyword>
<reference evidence="3" key="1">
    <citation type="submission" date="2022-08" db="UniProtKB">
        <authorList>
            <consortium name="EnsemblMetazoa"/>
        </authorList>
    </citation>
    <scope>IDENTIFICATION</scope>
</reference>
<evidence type="ECO:0000313" key="3">
    <source>
        <dbReference type="EnsemblMetazoa" id="ACOM024120-PA.1"/>
    </source>
</evidence>
<keyword evidence="1" id="KW-0812">Transmembrane</keyword>
<feature type="transmembrane region" description="Helical" evidence="1">
    <location>
        <begin position="66"/>
        <end position="93"/>
    </location>
</feature>
<evidence type="ECO:0000259" key="2">
    <source>
        <dbReference type="Pfam" id="PF14780"/>
    </source>
</evidence>
<accession>A0A8W7P1E1</accession>
<dbReference type="Proteomes" id="UP000075882">
    <property type="component" value="Unassembled WGS sequence"/>
</dbReference>
<proteinExistence type="predicted"/>
<protein>
    <recommendedName>
        <fullName evidence="2">Nucleolus and neural progenitor protein-like N-terminal domain-containing protein</fullName>
    </recommendedName>
</protein>